<feature type="compositionally biased region" description="Polar residues" evidence="3">
    <location>
        <begin position="904"/>
        <end position="913"/>
    </location>
</feature>
<gene>
    <name evidence="6" type="primary">GIP</name>
    <name evidence="6" type="ORF">AK812_SmicGene6370</name>
</gene>
<keyword evidence="7" id="KW-1185">Reference proteome</keyword>
<dbReference type="InterPro" id="IPR036397">
    <property type="entry name" value="RNaseH_sf"/>
</dbReference>
<sequence length="3050" mass="336747">MDTAAGTTSGLSDQQVMSSQSTTAQQPRPAEQLEGETSGPNYRELRPPGLGQAAPRLPNGVPPRAVEGASPTAEMESLPYSPTRVDEMRAQGGRNAATRSPSQPALLQEVWPTQPDALVESRGVPPAPLMWMSRLADFLRTQVQGSSGSVETRTTLTRHQVMGGTANNGGVVLQHEQVRHTTSQPTSQAPSPMVRGSQPAEQSRDPPLFGSAARRIMESWPQRAPLLYGQPGQGAGTDADSSGSIPREMVQEEVKRQVTEALDSQRQAMQQLMDENHRLRSEIAARPLRVEHQEASPLIPVQGEADGPLTGHEVPGGNPRNVMEYLGAIQTVLLQVMEYLGAIHRALLQVMEYLGAIRITSWSDGRSTSYAEQNVMSVQRDGAFTDDERRGGGGLRSYLPGTSGLRSSSFDRKSSPLGRLLRSSSPSNGLRGTRGPGLRAGSGIRDAREGAVLDGVGYGYPGAERAYRQPYYQETKTFGDYDVGPPPGLPQQARAPEPEQRLPAAVNENVQQPQPESKKEPTAVDVLLTGMAQLQQLLLKKNDGLDVDAKGTPELPKLGEYNPETGAIEFQDFLYLVEQQVGSLASGAGEWWQKTLQVAQAAYMEYQALSPVKRLGVRAQLSEELQDDRFKRLEKKVAAMLLCALPKGVKDDLIAYRVQGVHQILYRLMVIFQPGGAQDRAQILRQLDVSESAAGAPEAVVAIRKWYRLLQRASDLGVTLPDESLQVKSLSAIVRKTSEQNSDFRFRLALARTELQIDTRPNQANVLKYMQHLLAELEQLGASGRKPPAVVTTPTTTATPSSSATTPAVTLKGVQDAQPKPGAKPKATPTTGVKKPCQWFGTDNGCRNGKNCNFLHSWSGLSRAERCLLCGSKKHRAKECTNGKSDSSPERGGAAQLARAQAPRTPSTTTSQAPVEVVTAVSDAGAHREVASSSSTTTSNKIDPAQMTEILNETNKMLKAFTASQASHGASSPVDPLAAIQQQLDEVRRLKAIVVREPGLGGPSFQSALSWYEQRLSSSTLSSFGSASTGEALLDSGASHPFRPASTDEELRDARRVVVSLATGEERAILQTKEGTLLSEGSNEPPLVPMGQLVTLLGCTVRWSPTRLSVVHPVHGKLSVKLRGACPVIPVGQALALIAEMEQARMEEFERTVDALSVQMKMLREQGRDEWPWRRHLQALREDGDRTSMAGFVHRCPTFAALPPEVLLGLPEAVPRGAKDGWKLLKGLPWSRAKRKTLYQSDSWVVHLFSGDDRPREAKEQSLMRRSFWGGALEGGDVLVDVDITASKSMDLRQQGAVFRLLSWAALNGKIKAIIGGPPRHSFPRPGQSIAAAGQPLKETQLIARMLALWYMAEEGRSFAWRHGLLKSPPVKPHVGFMMEHPRAVDSDDPRHSIFQTLMWRTFADDELMGEVPCLINGRPSVLAGNLDLWHLRDESMGALEAQHPAGSIWPLELVVHIAGAVCSWKGLRNREGLLASLVRVAPPEDFEHVARLAKFNVGEWKLHLQNDHLPYRRDCRVCVEKASGRPHRRISHPSAYSLAIDLAGPFRNVGAGGYKYLMVGCYRFPKLIGGIKAEEEAEKLPTTAPEDGDDWLFEELELPADAVHEEVAEELPPLPEVDDEEAERADKEIEALKELAKPLEFSSVYLARPMKSRKKKDALRAVQELYVQLRSSGFPLSKLHMDRARELQTDALDAWAAARDIEVTRTQGSDPAGNGTAERAVGAVKARIRVLLGQAKELSGTSDEQIRTWWPFAAETVVAQHQALAFGRKLPTVARFGSKVFTKRKGYGVGGRFDLQPRWLEATYLGPARSVPGGHLVFTDEGNLWYTTSIRQFDHPPADVEAGEAEGEVHVPPARRIRRKSSIVELAGGVGLMPGLRGDPEGEEPAAPGLRAITRLASTLNSSSSDELVSENESLAVVEVVSESALSQRTKVGPRGDLAAEYLREGRFSMNDCLEVLENEVFRKTRKQRSSAWKDHPPPPVHSTLGAYQRGPWKGVTTATRRHESLTAYLVAMFRHHCDQEVLFTSMTVAKDLCTDAHRDRFNSWSSTNYVITVGAFDGGGIWQEGHCEGVPVVSVQVNEKEAVKGYVLPVRNKVVQVNPKKLHKTMPWQGGPKWTVIAHTIGQHEKMPSECRDELQSLGFPLPPPAELKMMQCSEAEEENGEIEGFVNGPSWFPPPDDPEEEMWTRMWTRRLLDEEEVLTSTVPKELHPDFQAVAEVNGELADSLTAREEEHYKDRYDAAQWLVLCKLAEGEDEVRGVESLLEALPGPLKVVYTVALDEVKQFVDRWSGAIVKEADALIQAKALVPLSIEQQKALEASGKLVILPAKGVFTVKPPDEEVLVGPDGRELPHGSPEFYKRKARLVICGNFQTKQAKEDSYAGGCQTDSLRVMLVHCAGKRWLIACTDIRNAFILAPIKDEDDDEEEVYALYPPKVFQLARVQYALRLWRVDRALYGFRRSPRLWGKFRDKRLRGASIPFEGGRLYLRQHRADENVWSVAKVQPDSSEVTVGYVNIYVDDILYMGEEAAICAVHSWLTQEWKASPLTWASTSSTIRFLGLEIGRTELGGVRVHQRGYIEELLRHHDLWKEKGHTTPCPQEWLLGETEFFEKQHTSEQLRRAQALTGELLWLSGKSRPDLLHTVATMSALCLKDAELVEKIGLRALGYLKNTIDVELYYKPESTQHVIVGYSDASFAPQGSRSFGCSVACYLNQPISWRCGRQSLIALSVAEAELIEAINAVQMMQGLAAFTGELHDEPPRMQLRVDNSAAVGLSNESAGTWKTRHLRVRAYHLREAVRLKQLSIVHVAGVDQLGDLGTKAFHRPRLQQLLHLWGLRRGEEENEVTPSTLNSMRTGLNGSIAILARFVVVLGWLIQGSRAASSTSSGIEVSMPWDLYGLAVLCIIAAIAVWEAIKWFFEWISLGRKGSVEEARGARRLRRLQQVVQEEVSRYDLHDQGDAGPSTPLSSSARPTMRPSPTRPVNPTRRSVEVQTEPVIANYMPFRGPFVMSEYGDRVHFDPTCHGLRNARTRTRQVTLCQYCERQQGLFQHRG</sequence>
<dbReference type="GO" id="GO:0008270">
    <property type="term" value="F:zinc ion binding"/>
    <property type="evidence" value="ECO:0007669"/>
    <property type="project" value="UniProtKB-KW"/>
</dbReference>
<feature type="region of interest" description="Disordered" evidence="3">
    <location>
        <begin position="1969"/>
        <end position="1990"/>
    </location>
</feature>
<feature type="coiled-coil region" evidence="2">
    <location>
        <begin position="255"/>
        <end position="282"/>
    </location>
</feature>
<dbReference type="InterPro" id="IPR013103">
    <property type="entry name" value="RVT_2"/>
</dbReference>
<feature type="zinc finger region" description="C3H1-type" evidence="1">
    <location>
        <begin position="831"/>
        <end position="859"/>
    </location>
</feature>
<feature type="region of interest" description="Disordered" evidence="3">
    <location>
        <begin position="476"/>
        <end position="500"/>
    </location>
</feature>
<accession>A0A1Q9ER75</accession>
<feature type="compositionally biased region" description="Low complexity" evidence="3">
    <location>
        <begin position="891"/>
        <end position="902"/>
    </location>
</feature>
<comment type="caution">
    <text evidence="6">The sequence shown here is derived from an EMBL/GenBank/DDBJ whole genome shotgun (WGS) entry which is preliminary data.</text>
</comment>
<dbReference type="Gene3D" id="3.30.420.10">
    <property type="entry name" value="Ribonuclease H-like superfamily/Ribonuclease H"/>
    <property type="match status" value="1"/>
</dbReference>
<feature type="region of interest" description="Disordered" evidence="3">
    <location>
        <begin position="785"/>
        <end position="807"/>
    </location>
</feature>
<dbReference type="Proteomes" id="UP000186817">
    <property type="component" value="Unassembled WGS sequence"/>
</dbReference>
<dbReference type="SUPFAM" id="SSF53098">
    <property type="entry name" value="Ribonuclease H-like"/>
    <property type="match status" value="1"/>
</dbReference>
<feature type="coiled-coil region" evidence="2">
    <location>
        <begin position="1139"/>
        <end position="1166"/>
    </location>
</feature>
<dbReference type="EMBL" id="LSRX01000087">
    <property type="protein sequence ID" value="OLQ09932.1"/>
    <property type="molecule type" value="Genomic_DNA"/>
</dbReference>
<evidence type="ECO:0000256" key="3">
    <source>
        <dbReference type="SAM" id="MobiDB-lite"/>
    </source>
</evidence>
<protein>
    <submittedName>
        <fullName evidence="6">Copia protein</fullName>
    </submittedName>
</protein>
<feature type="region of interest" description="Disordered" evidence="3">
    <location>
        <begin position="381"/>
        <end position="443"/>
    </location>
</feature>
<evidence type="ECO:0000259" key="5">
    <source>
        <dbReference type="PROSITE" id="PS50994"/>
    </source>
</evidence>
<keyword evidence="2" id="KW-0175">Coiled coil</keyword>
<name>A0A1Q9ER75_SYMMI</name>
<dbReference type="CDD" id="cd09272">
    <property type="entry name" value="RNase_HI_RT_Ty1"/>
    <property type="match status" value="1"/>
</dbReference>
<feature type="compositionally biased region" description="Polar residues" evidence="3">
    <location>
        <begin position="180"/>
        <end position="190"/>
    </location>
</feature>
<keyword evidence="1" id="KW-0862">Zinc</keyword>
<proteinExistence type="predicted"/>
<feature type="domain" description="C3H1-type" evidence="4">
    <location>
        <begin position="831"/>
        <end position="859"/>
    </location>
</feature>
<dbReference type="PROSITE" id="PS50994">
    <property type="entry name" value="INTEGRASE"/>
    <property type="match status" value="1"/>
</dbReference>
<feature type="domain" description="Integrase catalytic" evidence="5">
    <location>
        <begin position="1609"/>
        <end position="1780"/>
    </location>
</feature>
<keyword evidence="1" id="KW-0863">Zinc-finger</keyword>
<dbReference type="InterPro" id="IPR012337">
    <property type="entry name" value="RNaseH-like_sf"/>
</dbReference>
<dbReference type="Pfam" id="PF07727">
    <property type="entry name" value="RVT_2"/>
    <property type="match status" value="1"/>
</dbReference>
<evidence type="ECO:0000259" key="4">
    <source>
        <dbReference type="PROSITE" id="PS50103"/>
    </source>
</evidence>
<dbReference type="InterPro" id="IPR000571">
    <property type="entry name" value="Znf_CCCH"/>
</dbReference>
<dbReference type="GO" id="GO:0003676">
    <property type="term" value="F:nucleic acid binding"/>
    <property type="evidence" value="ECO:0007669"/>
    <property type="project" value="InterPro"/>
</dbReference>
<organism evidence="6 7">
    <name type="scientific">Symbiodinium microadriaticum</name>
    <name type="common">Dinoflagellate</name>
    <name type="synonym">Zooxanthella microadriatica</name>
    <dbReference type="NCBI Taxonomy" id="2951"/>
    <lineage>
        <taxon>Eukaryota</taxon>
        <taxon>Sar</taxon>
        <taxon>Alveolata</taxon>
        <taxon>Dinophyceae</taxon>
        <taxon>Suessiales</taxon>
        <taxon>Symbiodiniaceae</taxon>
        <taxon>Symbiodinium</taxon>
    </lineage>
</organism>
<feature type="region of interest" description="Disordered" evidence="3">
    <location>
        <begin position="878"/>
        <end position="913"/>
    </location>
</feature>
<feature type="region of interest" description="Disordered" evidence="3">
    <location>
        <begin position="2950"/>
        <end position="2987"/>
    </location>
</feature>
<dbReference type="InterPro" id="IPR001584">
    <property type="entry name" value="Integrase_cat-core"/>
</dbReference>
<feature type="compositionally biased region" description="Low complexity" evidence="3">
    <location>
        <begin position="415"/>
        <end position="431"/>
    </location>
</feature>
<keyword evidence="1" id="KW-0479">Metal-binding</keyword>
<evidence type="ECO:0000313" key="7">
    <source>
        <dbReference type="Proteomes" id="UP000186817"/>
    </source>
</evidence>
<feature type="region of interest" description="Disordered" evidence="3">
    <location>
        <begin position="177"/>
        <end position="206"/>
    </location>
</feature>
<feature type="compositionally biased region" description="Low complexity" evidence="3">
    <location>
        <begin position="787"/>
        <end position="807"/>
    </location>
</feature>
<dbReference type="PROSITE" id="PS50103">
    <property type="entry name" value="ZF_C3H1"/>
    <property type="match status" value="1"/>
</dbReference>
<dbReference type="OrthoDB" id="3344688at2759"/>
<feature type="compositionally biased region" description="Polar residues" evidence="3">
    <location>
        <begin position="1"/>
        <end position="26"/>
    </location>
</feature>
<evidence type="ECO:0000313" key="6">
    <source>
        <dbReference type="EMBL" id="OLQ09932.1"/>
    </source>
</evidence>
<dbReference type="GO" id="GO:0015074">
    <property type="term" value="P:DNA integration"/>
    <property type="evidence" value="ECO:0007669"/>
    <property type="project" value="InterPro"/>
</dbReference>
<evidence type="ECO:0000256" key="1">
    <source>
        <dbReference type="PROSITE-ProRule" id="PRU00723"/>
    </source>
</evidence>
<reference evidence="6 7" key="1">
    <citation type="submission" date="2016-02" db="EMBL/GenBank/DDBJ databases">
        <title>Genome analysis of coral dinoflagellate symbionts highlights evolutionary adaptations to a symbiotic lifestyle.</title>
        <authorList>
            <person name="Aranda M."/>
            <person name="Li Y."/>
            <person name="Liew Y.J."/>
            <person name="Baumgarten S."/>
            <person name="Simakov O."/>
            <person name="Wilson M."/>
            <person name="Piel J."/>
            <person name="Ashoor H."/>
            <person name="Bougouffa S."/>
            <person name="Bajic V.B."/>
            <person name="Ryu T."/>
            <person name="Ravasi T."/>
            <person name="Bayer T."/>
            <person name="Micklem G."/>
            <person name="Kim H."/>
            <person name="Bhak J."/>
            <person name="Lajeunesse T.C."/>
            <person name="Voolstra C.R."/>
        </authorList>
    </citation>
    <scope>NUCLEOTIDE SEQUENCE [LARGE SCALE GENOMIC DNA]</scope>
    <source>
        <strain evidence="6 7">CCMP2467</strain>
    </source>
</reference>
<feature type="region of interest" description="Disordered" evidence="3">
    <location>
        <begin position="1"/>
        <end position="82"/>
    </location>
</feature>
<evidence type="ECO:0000256" key="2">
    <source>
        <dbReference type="SAM" id="Coils"/>
    </source>
</evidence>